<dbReference type="InterPro" id="IPR019734">
    <property type="entry name" value="TPR_rpt"/>
</dbReference>
<keyword evidence="3" id="KW-0934">Plastid</keyword>
<accession>A0A8F5AN33</accession>
<protein>
    <submittedName>
        <fullName evidence="3">Ycf37</fullName>
    </submittedName>
</protein>
<dbReference type="EMBL" id="MW784168">
    <property type="protein sequence ID" value="QXI87747.1"/>
    <property type="molecule type" value="Genomic_DNA"/>
</dbReference>
<dbReference type="Pfam" id="PF00515">
    <property type="entry name" value="TPR_1"/>
    <property type="match status" value="1"/>
</dbReference>
<name>A0A8F5AN33_9PHAE</name>
<dbReference type="Pfam" id="PF13181">
    <property type="entry name" value="TPR_8"/>
    <property type="match status" value="1"/>
</dbReference>
<dbReference type="SUPFAM" id="SSF48452">
    <property type="entry name" value="TPR-like"/>
    <property type="match status" value="1"/>
</dbReference>
<keyword evidence="2" id="KW-0812">Transmembrane</keyword>
<organism evidence="3">
    <name type="scientific">Sargassum mcclurei</name>
    <dbReference type="NCBI Taxonomy" id="127576"/>
    <lineage>
        <taxon>Eukaryota</taxon>
        <taxon>Sar</taxon>
        <taxon>Stramenopiles</taxon>
        <taxon>Ochrophyta</taxon>
        <taxon>PX clade</taxon>
        <taxon>Phaeophyceae</taxon>
        <taxon>Fucales</taxon>
        <taxon>Sargassaceae</taxon>
        <taxon>Sargassum</taxon>
    </lineage>
</organism>
<evidence type="ECO:0000256" key="1">
    <source>
        <dbReference type="PROSITE-ProRule" id="PRU00339"/>
    </source>
</evidence>
<keyword evidence="2" id="KW-1133">Transmembrane helix</keyword>
<reference evidence="3" key="1">
    <citation type="submission" date="2021-03" db="EMBL/GenBank/DDBJ databases">
        <title>The complete plastid genome of Sargassum mcclurei and phylogenetic analysis.</title>
        <authorList>
            <person name="Liu T."/>
        </authorList>
    </citation>
    <scope>NUCLEOTIDE SEQUENCE</scope>
    <source>
        <strain evidence="3">2017030085</strain>
    </source>
</reference>
<keyword evidence="2" id="KW-0472">Membrane</keyword>
<proteinExistence type="predicted"/>
<sequence>MTSLFPLIYSIVLFCFLVLIIFFIIKQVIETQKLEKKTFELQTLLKRNNNNSYELYYKLGKLYLKKKLFPKAILLFRKSINNWDINDNIGLGHVYNVIGLIYFTLKEYNLAIYYYKIALKIIPDYTIALINLAYVYEKQNLLLDSYNYYNKVLFYNKNNNLAIKRIKKIRRLLKKP</sequence>
<evidence type="ECO:0000256" key="2">
    <source>
        <dbReference type="SAM" id="Phobius"/>
    </source>
</evidence>
<geneLocation type="plastid" evidence="3"/>
<dbReference type="AlphaFoldDB" id="A0A8F5AN33"/>
<feature type="transmembrane region" description="Helical" evidence="2">
    <location>
        <begin position="6"/>
        <end position="25"/>
    </location>
</feature>
<dbReference type="InterPro" id="IPR011990">
    <property type="entry name" value="TPR-like_helical_dom_sf"/>
</dbReference>
<feature type="repeat" description="TPR" evidence="1">
    <location>
        <begin position="92"/>
        <end position="125"/>
    </location>
</feature>
<gene>
    <name evidence="3" type="primary">ycf37</name>
</gene>
<evidence type="ECO:0000313" key="3">
    <source>
        <dbReference type="EMBL" id="QXI87747.1"/>
    </source>
</evidence>
<keyword evidence="1" id="KW-0802">TPR repeat</keyword>
<dbReference type="PROSITE" id="PS50005">
    <property type="entry name" value="TPR"/>
    <property type="match status" value="1"/>
</dbReference>
<dbReference type="SMART" id="SM00028">
    <property type="entry name" value="TPR"/>
    <property type="match status" value="3"/>
</dbReference>
<dbReference type="Gene3D" id="1.25.40.10">
    <property type="entry name" value="Tetratricopeptide repeat domain"/>
    <property type="match status" value="2"/>
</dbReference>